<evidence type="ECO:0000313" key="6">
    <source>
        <dbReference type="EMBL" id="WWX25702.1"/>
    </source>
</evidence>
<dbReference type="GO" id="GO:0008168">
    <property type="term" value="F:methyltransferase activity"/>
    <property type="evidence" value="ECO:0007669"/>
    <property type="project" value="UniProtKB-KW"/>
</dbReference>
<keyword evidence="3 5" id="KW-1133">Transmembrane helix</keyword>
<protein>
    <submittedName>
        <fullName evidence="6">Methyltransferase</fullName>
    </submittedName>
</protein>
<feature type="transmembrane region" description="Helical" evidence="5">
    <location>
        <begin position="62"/>
        <end position="85"/>
    </location>
</feature>
<keyword evidence="6" id="KW-0489">Methyltransferase</keyword>
<sequence>MNYILLGAAGFMLMHFLDFASMKKITGLKPLLWLVGTGLVVYAMFNVAVTGNHFGFPVWINIFGWGVFSAALFGMAYSLYVALPIGKTYISSGTSGQLVTNGIYELVRHPWLLFFGFAMAGLVLLSGSLLALWAGIVWVLFSTILVYLQDRYVFPRMFPGYHRYQETTPMLIPSKQSLTAFFKGLKKNNKLEVQSK</sequence>
<evidence type="ECO:0000256" key="5">
    <source>
        <dbReference type="SAM" id="Phobius"/>
    </source>
</evidence>
<accession>A0ABZ2J492</accession>
<evidence type="ECO:0000256" key="4">
    <source>
        <dbReference type="ARBA" id="ARBA00023136"/>
    </source>
</evidence>
<dbReference type="Gene3D" id="1.20.120.1630">
    <property type="match status" value="1"/>
</dbReference>
<evidence type="ECO:0000256" key="2">
    <source>
        <dbReference type="ARBA" id="ARBA00022692"/>
    </source>
</evidence>
<feature type="transmembrane region" description="Helical" evidence="5">
    <location>
        <begin position="31"/>
        <end position="50"/>
    </location>
</feature>
<organism evidence="6 7">
    <name type="scientific">Candidatus Dehalogenimonas loeffleri</name>
    <dbReference type="NCBI Taxonomy" id="3127115"/>
    <lineage>
        <taxon>Bacteria</taxon>
        <taxon>Bacillati</taxon>
        <taxon>Chloroflexota</taxon>
        <taxon>Dehalococcoidia</taxon>
        <taxon>Dehalococcoidales</taxon>
        <taxon>Dehalococcoidaceae</taxon>
        <taxon>Dehalogenimonas</taxon>
    </lineage>
</organism>
<keyword evidence="6" id="KW-0808">Transferase</keyword>
<dbReference type="Proteomes" id="UP001375370">
    <property type="component" value="Chromosome"/>
</dbReference>
<dbReference type="Pfam" id="PF04191">
    <property type="entry name" value="PEMT"/>
    <property type="match status" value="1"/>
</dbReference>
<dbReference type="InterPro" id="IPR007318">
    <property type="entry name" value="Phopholipid_MeTrfase"/>
</dbReference>
<gene>
    <name evidence="6" type="ORF">V8247_01665</name>
</gene>
<proteinExistence type="predicted"/>
<reference evidence="6 7" key="1">
    <citation type="submission" date="2024-03" db="EMBL/GenBank/DDBJ databases">
        <title>A Dehalogenimonas Isolated from Estuarine Sediments Dihaloeliminates Chlorinated Alkanes.</title>
        <authorList>
            <person name="Yang Y."/>
            <person name="Wang H."/>
        </authorList>
    </citation>
    <scope>NUCLEOTIDE SEQUENCE [LARGE SCALE GENOMIC DNA]</scope>
    <source>
        <strain evidence="6 7">W</strain>
    </source>
</reference>
<evidence type="ECO:0000256" key="3">
    <source>
        <dbReference type="ARBA" id="ARBA00022989"/>
    </source>
</evidence>
<name>A0ABZ2J492_9CHLR</name>
<keyword evidence="4 5" id="KW-0472">Membrane</keyword>
<dbReference type="GO" id="GO:0032259">
    <property type="term" value="P:methylation"/>
    <property type="evidence" value="ECO:0007669"/>
    <property type="project" value="UniProtKB-KW"/>
</dbReference>
<dbReference type="EMBL" id="CP146612">
    <property type="protein sequence ID" value="WWX25702.1"/>
    <property type="molecule type" value="Genomic_DNA"/>
</dbReference>
<comment type="subcellular location">
    <subcellularLocation>
        <location evidence="1">Endomembrane system</location>
        <topology evidence="1">Multi-pass membrane protein</topology>
    </subcellularLocation>
</comment>
<keyword evidence="7" id="KW-1185">Reference proteome</keyword>
<evidence type="ECO:0000313" key="7">
    <source>
        <dbReference type="Proteomes" id="UP001375370"/>
    </source>
</evidence>
<feature type="transmembrane region" description="Helical" evidence="5">
    <location>
        <begin position="130"/>
        <end position="148"/>
    </location>
</feature>
<dbReference type="RefSeq" id="WP_338738129.1">
    <property type="nucleotide sequence ID" value="NZ_CP146612.1"/>
</dbReference>
<evidence type="ECO:0000256" key="1">
    <source>
        <dbReference type="ARBA" id="ARBA00004127"/>
    </source>
</evidence>
<keyword evidence="2 5" id="KW-0812">Transmembrane</keyword>